<dbReference type="OrthoDB" id="9783788at2"/>
<dbReference type="GO" id="GO:0003677">
    <property type="term" value="F:DNA binding"/>
    <property type="evidence" value="ECO:0007669"/>
    <property type="project" value="UniProtKB-KW"/>
</dbReference>
<dbReference type="GO" id="GO:0006352">
    <property type="term" value="P:DNA-templated transcription initiation"/>
    <property type="evidence" value="ECO:0007669"/>
    <property type="project" value="InterPro"/>
</dbReference>
<dbReference type="SUPFAM" id="SSF88946">
    <property type="entry name" value="Sigma2 domain of RNA polymerase sigma factors"/>
    <property type="match status" value="1"/>
</dbReference>
<dbReference type="PROSITE" id="PS00715">
    <property type="entry name" value="SIGMA70_1"/>
    <property type="match status" value="1"/>
</dbReference>
<dbReference type="PIRSF" id="PIRSF002939">
    <property type="entry name" value="RNA_polymerase_sigma-H_factor"/>
    <property type="match status" value="1"/>
</dbReference>
<evidence type="ECO:0000313" key="7">
    <source>
        <dbReference type="Proteomes" id="UP000189857"/>
    </source>
</evidence>
<dbReference type="Pfam" id="PF08281">
    <property type="entry name" value="Sigma70_r4_2"/>
    <property type="match status" value="1"/>
</dbReference>
<dbReference type="SUPFAM" id="SSF88659">
    <property type="entry name" value="Sigma3 and sigma4 domains of RNA polymerase sigma factors"/>
    <property type="match status" value="1"/>
</dbReference>
<dbReference type="Gene3D" id="1.20.120.1810">
    <property type="match status" value="1"/>
</dbReference>
<dbReference type="InterPro" id="IPR013324">
    <property type="entry name" value="RNA_pol_sigma_r3/r4-like"/>
</dbReference>
<dbReference type="InterPro" id="IPR013325">
    <property type="entry name" value="RNA_pol_sigma_r2"/>
</dbReference>
<dbReference type="EMBL" id="FUXA01000011">
    <property type="protein sequence ID" value="SJZ88977.1"/>
    <property type="molecule type" value="Genomic_DNA"/>
</dbReference>
<sequence length="200" mass="23172">MLDYFKMTDTELVMMSRNGDASAEEFLMKKYSRLVRKEIRFLFIMGADSDDLLQEGMIGLVKAIRGYVPENNASFSTFATVCVRRQIRTAITSYNRKKHSPLNTYVSFYSGEDEGADMIDIMCESDIDNPEKIVLAEEKRNEIYKDIEEKLSDMEKDILRLYLRGLSYSDISMETGKNEKAVNNALTRIRLKLKERKPEN</sequence>
<dbReference type="InterPro" id="IPR007627">
    <property type="entry name" value="RNA_pol_sigma70_r2"/>
</dbReference>
<accession>A0A1T4PCB0</accession>
<reference evidence="6 7" key="1">
    <citation type="submission" date="2017-02" db="EMBL/GenBank/DDBJ databases">
        <authorList>
            <person name="Peterson S.W."/>
        </authorList>
    </citation>
    <scope>NUCLEOTIDE SEQUENCE [LARGE SCALE GENOMIC DNA]</scope>
    <source>
        <strain evidence="6 7">ATCC 17233</strain>
    </source>
</reference>
<dbReference type="Gene3D" id="1.10.10.10">
    <property type="entry name" value="Winged helix-like DNA-binding domain superfamily/Winged helix DNA-binding domain"/>
    <property type="match status" value="1"/>
</dbReference>
<keyword evidence="4" id="KW-0804">Transcription</keyword>
<dbReference type="PRINTS" id="PR00046">
    <property type="entry name" value="SIGMA70FCT"/>
</dbReference>
<dbReference type="InterPro" id="IPR036388">
    <property type="entry name" value="WH-like_DNA-bd_sf"/>
</dbReference>
<protein>
    <submittedName>
        <fullName evidence="6">RNA polymerase sporulation-specific sigma factor</fullName>
    </submittedName>
</protein>
<gene>
    <name evidence="6" type="ORF">SAMN02745110_01928</name>
</gene>
<dbReference type="InterPro" id="IPR016371">
    <property type="entry name" value="RNA_pol_sigma-H_factor"/>
</dbReference>
<dbReference type="NCBIfam" id="TIGR02937">
    <property type="entry name" value="sigma70-ECF"/>
    <property type="match status" value="1"/>
</dbReference>
<evidence type="ECO:0000256" key="1">
    <source>
        <dbReference type="ARBA" id="ARBA00023015"/>
    </source>
</evidence>
<evidence type="ECO:0000256" key="2">
    <source>
        <dbReference type="ARBA" id="ARBA00023082"/>
    </source>
</evidence>
<evidence type="ECO:0000313" key="6">
    <source>
        <dbReference type="EMBL" id="SJZ88977.1"/>
    </source>
</evidence>
<dbReference type="PANTHER" id="PTHR30385">
    <property type="entry name" value="SIGMA FACTOR F FLAGELLAR"/>
    <property type="match status" value="1"/>
</dbReference>
<keyword evidence="3" id="KW-0238">DNA-binding</keyword>
<dbReference type="InterPro" id="IPR000943">
    <property type="entry name" value="RNA_pol_sigma70"/>
</dbReference>
<dbReference type="Pfam" id="PF04542">
    <property type="entry name" value="Sigma70_r2"/>
    <property type="match status" value="1"/>
</dbReference>
<evidence type="ECO:0000256" key="4">
    <source>
        <dbReference type="ARBA" id="ARBA00023163"/>
    </source>
</evidence>
<dbReference type="InterPro" id="IPR014284">
    <property type="entry name" value="RNA_pol_sigma-70_dom"/>
</dbReference>
<proteinExistence type="predicted"/>
<dbReference type="RefSeq" id="WP_078787742.1">
    <property type="nucleotide sequence ID" value="NZ_FMTO01000010.1"/>
</dbReference>
<keyword evidence="7" id="KW-1185">Reference proteome</keyword>
<keyword evidence="1" id="KW-0805">Transcription regulation</keyword>
<dbReference type="GO" id="GO:0016987">
    <property type="term" value="F:sigma factor activity"/>
    <property type="evidence" value="ECO:0007669"/>
    <property type="project" value="UniProtKB-KW"/>
</dbReference>
<feature type="domain" description="RNA polymerase sigma-70" evidence="5">
    <location>
        <begin position="51"/>
        <end position="64"/>
    </location>
</feature>
<organism evidence="6 7">
    <name type="scientific">Eubacterium ruminantium</name>
    <dbReference type="NCBI Taxonomy" id="42322"/>
    <lineage>
        <taxon>Bacteria</taxon>
        <taxon>Bacillati</taxon>
        <taxon>Bacillota</taxon>
        <taxon>Clostridia</taxon>
        <taxon>Eubacteriales</taxon>
        <taxon>Eubacteriaceae</taxon>
        <taxon>Eubacterium</taxon>
    </lineage>
</organism>
<evidence type="ECO:0000259" key="5">
    <source>
        <dbReference type="PROSITE" id="PS00715"/>
    </source>
</evidence>
<name>A0A1T4PCB0_9FIRM</name>
<keyword evidence="2" id="KW-0731">Sigma factor</keyword>
<dbReference type="Proteomes" id="UP000189857">
    <property type="component" value="Unassembled WGS sequence"/>
</dbReference>
<dbReference type="AlphaFoldDB" id="A0A1T4PCB0"/>
<dbReference type="InterPro" id="IPR013249">
    <property type="entry name" value="RNA_pol_sigma70_r4_t2"/>
</dbReference>
<dbReference type="PANTHER" id="PTHR30385:SF1">
    <property type="entry name" value="RNA POLYMERASE SIGMA-H FACTOR"/>
    <property type="match status" value="1"/>
</dbReference>
<evidence type="ECO:0000256" key="3">
    <source>
        <dbReference type="ARBA" id="ARBA00023125"/>
    </source>
</evidence>